<dbReference type="PRINTS" id="PR00081">
    <property type="entry name" value="GDHRDH"/>
</dbReference>
<keyword evidence="4" id="KW-1185">Reference proteome</keyword>
<organism evidence="3 4">
    <name type="scientific">Lichenicoccus roseus</name>
    <dbReference type="NCBI Taxonomy" id="2683649"/>
    <lineage>
        <taxon>Bacteria</taxon>
        <taxon>Pseudomonadati</taxon>
        <taxon>Pseudomonadota</taxon>
        <taxon>Alphaproteobacteria</taxon>
        <taxon>Acetobacterales</taxon>
        <taxon>Acetobacteraceae</taxon>
        <taxon>Lichenicoccus</taxon>
    </lineage>
</organism>
<evidence type="ECO:0000256" key="2">
    <source>
        <dbReference type="ARBA" id="ARBA00023002"/>
    </source>
</evidence>
<dbReference type="Proteomes" id="UP000305654">
    <property type="component" value="Unassembled WGS sequence"/>
</dbReference>
<dbReference type="PANTHER" id="PTHR43669">
    <property type="entry name" value="5-KETO-D-GLUCONATE 5-REDUCTASE"/>
    <property type="match status" value="1"/>
</dbReference>
<dbReference type="Gene3D" id="3.40.50.720">
    <property type="entry name" value="NAD(P)-binding Rossmann-like Domain"/>
    <property type="match status" value="1"/>
</dbReference>
<gene>
    <name evidence="3" type="ORF">FE263_08235</name>
</gene>
<accession>A0A5R9J991</accession>
<dbReference type="OrthoDB" id="9790785at2"/>
<dbReference type="Pfam" id="PF00106">
    <property type="entry name" value="adh_short"/>
    <property type="match status" value="1"/>
</dbReference>
<keyword evidence="2" id="KW-0560">Oxidoreductase</keyword>
<proteinExistence type="inferred from homology"/>
<dbReference type="PANTHER" id="PTHR43669:SF3">
    <property type="entry name" value="ALCOHOL DEHYDROGENASE, PUTATIVE (AFU_ORTHOLOGUE AFUA_3G03445)-RELATED"/>
    <property type="match status" value="1"/>
</dbReference>
<protein>
    <submittedName>
        <fullName evidence="3">SDR family NAD(P)-dependent oxidoreductase</fullName>
    </submittedName>
</protein>
<dbReference type="AlphaFoldDB" id="A0A5R9J991"/>
<sequence>MPPPLQDSVALVTGASRGIGRAVACALAALGAHCVLTARSPGGLEETDDLVRTAGGAGCTLLPLDLEDGAALDGIGPSLASRFGRLDILVHAAATLGALTPVPHATDRDFARSLAVNATASWRLIRTTSPLLLASPAGRAVFLTDAHARSPVAYWGLLGAGKAAMENLVLSWADEVASHRRLRVNLFDPGAVATRLRAQAMPGEDASGLPRPEAVADAVVALCLPGSARHADLVTPATTSTHPDRPTRA</sequence>
<reference evidence="3 4" key="1">
    <citation type="submission" date="2019-05" db="EMBL/GenBank/DDBJ databases">
        <authorList>
            <person name="Pankratov T."/>
            <person name="Grouzdev D."/>
        </authorList>
    </citation>
    <scope>NUCLEOTIDE SEQUENCE [LARGE SCALE GENOMIC DNA]</scope>
    <source>
        <strain evidence="3 4">KEBCLARHB70R</strain>
    </source>
</reference>
<dbReference type="InterPro" id="IPR002347">
    <property type="entry name" value="SDR_fam"/>
</dbReference>
<name>A0A5R9J991_9PROT</name>
<dbReference type="GO" id="GO:0016491">
    <property type="term" value="F:oxidoreductase activity"/>
    <property type="evidence" value="ECO:0007669"/>
    <property type="project" value="UniProtKB-KW"/>
</dbReference>
<comment type="similarity">
    <text evidence="1">Belongs to the short-chain dehydrogenases/reductases (SDR) family.</text>
</comment>
<evidence type="ECO:0000313" key="3">
    <source>
        <dbReference type="EMBL" id="TLU73373.1"/>
    </source>
</evidence>
<comment type="caution">
    <text evidence="3">The sequence shown here is derived from an EMBL/GenBank/DDBJ whole genome shotgun (WGS) entry which is preliminary data.</text>
</comment>
<dbReference type="InterPro" id="IPR036291">
    <property type="entry name" value="NAD(P)-bd_dom_sf"/>
</dbReference>
<dbReference type="RefSeq" id="WP_138325453.1">
    <property type="nucleotide sequence ID" value="NZ_VCDI01000002.1"/>
</dbReference>
<evidence type="ECO:0000256" key="1">
    <source>
        <dbReference type="ARBA" id="ARBA00006484"/>
    </source>
</evidence>
<dbReference type="SUPFAM" id="SSF51735">
    <property type="entry name" value="NAD(P)-binding Rossmann-fold domains"/>
    <property type="match status" value="1"/>
</dbReference>
<dbReference type="EMBL" id="VCDI01000002">
    <property type="protein sequence ID" value="TLU73373.1"/>
    <property type="molecule type" value="Genomic_DNA"/>
</dbReference>
<evidence type="ECO:0000313" key="4">
    <source>
        <dbReference type="Proteomes" id="UP000305654"/>
    </source>
</evidence>